<keyword evidence="1" id="KW-0378">Hydrolase</keyword>
<name>A0A317PFS5_9HYPH</name>
<dbReference type="Proteomes" id="UP000246352">
    <property type="component" value="Unassembled WGS sequence"/>
</dbReference>
<dbReference type="EMBL" id="QGTR01000006">
    <property type="protein sequence ID" value="PWV97782.1"/>
    <property type="molecule type" value="Genomic_DNA"/>
</dbReference>
<comment type="caution">
    <text evidence="4">The sequence shown here is derived from an EMBL/GenBank/DDBJ whole genome shotgun (WGS) entry which is preliminary data.</text>
</comment>
<proteinExistence type="predicted"/>
<evidence type="ECO:0000256" key="2">
    <source>
        <dbReference type="ARBA" id="ARBA00022963"/>
    </source>
</evidence>
<keyword evidence="3" id="KW-0443">Lipid metabolism</keyword>
<evidence type="ECO:0008006" key="6">
    <source>
        <dbReference type="Google" id="ProtNLM"/>
    </source>
</evidence>
<dbReference type="OrthoDB" id="339159at2"/>
<dbReference type="GO" id="GO:0003847">
    <property type="term" value="F:1-alkyl-2-acetylglycerophosphocholine esterase activity"/>
    <property type="evidence" value="ECO:0007669"/>
    <property type="project" value="TreeGrafter"/>
</dbReference>
<protein>
    <recommendedName>
        <fullName evidence="6">Alpha/beta hydrolase family protein</fullName>
    </recommendedName>
</protein>
<dbReference type="GO" id="GO:0016042">
    <property type="term" value="P:lipid catabolic process"/>
    <property type="evidence" value="ECO:0007669"/>
    <property type="project" value="UniProtKB-KW"/>
</dbReference>
<sequence>MSTVPYRSAAAENGILEAHDILAGGPDLERPLTCRWPAERPPLGVVVFCHGLGSGPRHYGALSRHWASNGYLVVHPGFDDAIEVVARAEPELGLDPQADLSNWSTVEPVRARMHEILHAPDRWMGRLAVVRATARALPEILEATAGALRQPVPRAIAGHSFGAYTAQLLAGAEIDLPGLSAQRFSEPGFAAAILLSAQGRAQQGLRDGSWAHIDGPLLNVTGTLDRGANGGDWRWKCEPYDLAPDGGKYLAVLEGADHFLGGFTETAARGAGSPAQSDAVRQLTLAFLDAHLPGRPAARDWLASVTDRIGDCPVLYKRK</sequence>
<keyword evidence="2" id="KW-0442">Lipid degradation</keyword>
<evidence type="ECO:0000313" key="4">
    <source>
        <dbReference type="EMBL" id="PWV97782.1"/>
    </source>
</evidence>
<gene>
    <name evidence="4" type="ORF">DFR52_106307</name>
</gene>
<dbReference type="PANTHER" id="PTHR10272">
    <property type="entry name" value="PLATELET-ACTIVATING FACTOR ACETYLHYDROLASE"/>
    <property type="match status" value="1"/>
</dbReference>
<dbReference type="Gene3D" id="3.40.50.1820">
    <property type="entry name" value="alpha/beta hydrolase"/>
    <property type="match status" value="1"/>
</dbReference>
<dbReference type="SUPFAM" id="SSF53474">
    <property type="entry name" value="alpha/beta-Hydrolases"/>
    <property type="match status" value="1"/>
</dbReference>
<dbReference type="InterPro" id="IPR029058">
    <property type="entry name" value="AB_hydrolase_fold"/>
</dbReference>
<dbReference type="PANTHER" id="PTHR10272:SF0">
    <property type="entry name" value="PLATELET-ACTIVATING FACTOR ACETYLHYDROLASE"/>
    <property type="match status" value="1"/>
</dbReference>
<evidence type="ECO:0000256" key="3">
    <source>
        <dbReference type="ARBA" id="ARBA00023098"/>
    </source>
</evidence>
<accession>A0A317PFS5</accession>
<dbReference type="RefSeq" id="WP_110034069.1">
    <property type="nucleotide sequence ID" value="NZ_QGTR01000006.1"/>
</dbReference>
<dbReference type="AlphaFoldDB" id="A0A317PFS5"/>
<keyword evidence="5" id="KW-1185">Reference proteome</keyword>
<organism evidence="4 5">
    <name type="scientific">Hoeflea marina</name>
    <dbReference type="NCBI Taxonomy" id="274592"/>
    <lineage>
        <taxon>Bacteria</taxon>
        <taxon>Pseudomonadati</taxon>
        <taxon>Pseudomonadota</taxon>
        <taxon>Alphaproteobacteria</taxon>
        <taxon>Hyphomicrobiales</taxon>
        <taxon>Rhizobiaceae</taxon>
        <taxon>Hoeflea</taxon>
    </lineage>
</organism>
<evidence type="ECO:0000256" key="1">
    <source>
        <dbReference type="ARBA" id="ARBA00022801"/>
    </source>
</evidence>
<evidence type="ECO:0000313" key="5">
    <source>
        <dbReference type="Proteomes" id="UP000246352"/>
    </source>
</evidence>
<reference evidence="4 5" key="1">
    <citation type="submission" date="2018-05" db="EMBL/GenBank/DDBJ databases">
        <title>Genomic Encyclopedia of Type Strains, Phase IV (KMG-IV): sequencing the most valuable type-strain genomes for metagenomic binning, comparative biology and taxonomic classification.</title>
        <authorList>
            <person name="Goeker M."/>
        </authorList>
    </citation>
    <scope>NUCLEOTIDE SEQUENCE [LARGE SCALE GENOMIC DNA]</scope>
    <source>
        <strain evidence="4 5">DSM 16791</strain>
    </source>
</reference>